<feature type="domain" description="Translin-associated factor X-interacting protein 1 N-terminal" evidence="3">
    <location>
        <begin position="115"/>
        <end position="224"/>
    </location>
</feature>
<dbReference type="AlphaFoldDB" id="A0ABD3VFQ3"/>
<accession>A0ABD3VFQ3</accession>
<organism evidence="4 5">
    <name type="scientific">Sinanodonta woodiana</name>
    <name type="common">Chinese pond mussel</name>
    <name type="synonym">Anodonta woodiana</name>
    <dbReference type="NCBI Taxonomy" id="1069815"/>
    <lineage>
        <taxon>Eukaryota</taxon>
        <taxon>Metazoa</taxon>
        <taxon>Spiralia</taxon>
        <taxon>Lophotrochozoa</taxon>
        <taxon>Mollusca</taxon>
        <taxon>Bivalvia</taxon>
        <taxon>Autobranchia</taxon>
        <taxon>Heteroconchia</taxon>
        <taxon>Palaeoheterodonta</taxon>
        <taxon>Unionida</taxon>
        <taxon>Unionoidea</taxon>
        <taxon>Unionidae</taxon>
        <taxon>Unioninae</taxon>
        <taxon>Sinanodonta</taxon>
    </lineage>
</organism>
<keyword evidence="1 2" id="KW-0175">Coiled coil</keyword>
<name>A0ABD3VFQ3_SINWO</name>
<dbReference type="PANTHER" id="PTHR16306:SF0">
    <property type="entry name" value="TRANSLIN-ASSOCIATED FACTOR X-INTERACTING PROTEIN 1"/>
    <property type="match status" value="1"/>
</dbReference>
<gene>
    <name evidence="4" type="ORF">ACJMK2_010544</name>
</gene>
<evidence type="ECO:0000313" key="4">
    <source>
        <dbReference type="EMBL" id="KAL3860420.1"/>
    </source>
</evidence>
<reference evidence="4 5" key="1">
    <citation type="submission" date="2024-11" db="EMBL/GenBank/DDBJ databases">
        <title>Chromosome-level genome assembly of the freshwater bivalve Anodonta woodiana.</title>
        <authorList>
            <person name="Chen X."/>
        </authorList>
    </citation>
    <scope>NUCLEOTIDE SEQUENCE [LARGE SCALE GENOMIC DNA]</scope>
    <source>
        <strain evidence="4">MN2024</strain>
        <tissue evidence="4">Gills</tissue>
    </source>
</reference>
<feature type="coiled-coil region" evidence="2">
    <location>
        <begin position="200"/>
        <end position="248"/>
    </location>
</feature>
<protein>
    <recommendedName>
        <fullName evidence="3">Translin-associated factor X-interacting protein 1 N-terminal domain-containing protein</fullName>
    </recommendedName>
</protein>
<sequence length="721" mass="83764">MTMSEGKFALARLPPISGRSPAFSPRSNSRFEGAPGATYKLGDTVHQLPAPHALRPFVDTKAGEIDTWPAHASGHSVPASSLMLTKNKSLVLVNDEAMGKPRIIPKPRFLDQLEIYLKKEIRALGVTEVEPNELRLQAHREVFEYLIEDFKTYKPVLSAIKNEYEMMLAYQRQQIRELEPLKQMLVTVSEQCDQKIIAIREEEKQELKDMRLENKSLQNHIQTLNNEKKDLQTQVKKLQEDLEEQYLHYRDECDARKLLISDLNDMRYQQEDYLLSKQKQEEEDEGDPKTLKIALKKAREDEKAASKRLNEMIANYGDVIPRRDFEGMEKKYNELLAKVEVMNGDFATLKQEHDTLLEVHKQVVKQRDEFYTESETLKRSSTPRPDWEKCADFVKGGIGRWKELSDGKRSNELVDILLSEMASGEIVDNSSGAEYFEGQGTGPSIPKYLRCEGQVRNRRLGKRDTSLLIKDIWREKIANDAEKSDGERESLSEFLYTYLKRRFGLEQMIMEWGYNLHDACQRYSHDDHIGLFWGALSEEIDEEIYHSQLKCVQKLLTHLTNQDMAQGNKNKLSRDDFKEGLRTFLSGIEEDYLNKLVKAAEQELEAKDSNEFEYKNLFMEDDEGRTGQFLDDVRKFHTQERMKFVEEIKTQLSDINPVSVNDLKRAITLADMDINKEKIEKYMSWAFKTTKDKVYDSEPVEQSTIIQRLQHGNLLKTGWKI</sequence>
<dbReference type="PANTHER" id="PTHR16306">
    <property type="entry name" value="TRANSLIN-ASSOCIATED FACTOR X-INTERACTING PROTEIN 1"/>
    <property type="match status" value="1"/>
</dbReference>
<dbReference type="Pfam" id="PF15739">
    <property type="entry name" value="TSNAXIP1_N"/>
    <property type="match status" value="1"/>
</dbReference>
<proteinExistence type="predicted"/>
<evidence type="ECO:0000256" key="2">
    <source>
        <dbReference type="SAM" id="Coils"/>
    </source>
</evidence>
<evidence type="ECO:0000313" key="5">
    <source>
        <dbReference type="Proteomes" id="UP001634394"/>
    </source>
</evidence>
<comment type="caution">
    <text evidence="4">The sequence shown here is derived from an EMBL/GenBank/DDBJ whole genome shotgun (WGS) entry which is preliminary data.</text>
</comment>
<evidence type="ECO:0000259" key="3">
    <source>
        <dbReference type="Pfam" id="PF15739"/>
    </source>
</evidence>
<dbReference type="Proteomes" id="UP001634394">
    <property type="component" value="Unassembled WGS sequence"/>
</dbReference>
<keyword evidence="5" id="KW-1185">Reference proteome</keyword>
<evidence type="ECO:0000256" key="1">
    <source>
        <dbReference type="ARBA" id="ARBA00023054"/>
    </source>
</evidence>
<dbReference type="InterPro" id="IPR032755">
    <property type="entry name" value="TSNAXIP1_N"/>
</dbReference>
<dbReference type="EMBL" id="JBJQND010000012">
    <property type="protein sequence ID" value="KAL3860420.1"/>
    <property type="molecule type" value="Genomic_DNA"/>
</dbReference>